<dbReference type="SUPFAM" id="SSF53448">
    <property type="entry name" value="Nucleotide-diphospho-sugar transferases"/>
    <property type="match status" value="1"/>
</dbReference>
<comment type="caution">
    <text evidence="2">The sequence shown here is derived from an EMBL/GenBank/DDBJ whole genome shotgun (WGS) entry which is preliminary data.</text>
</comment>
<dbReference type="Pfam" id="PF00535">
    <property type="entry name" value="Glycos_transf_2"/>
    <property type="match status" value="1"/>
</dbReference>
<dbReference type="InterPro" id="IPR001173">
    <property type="entry name" value="Glyco_trans_2-like"/>
</dbReference>
<dbReference type="PANTHER" id="PTHR43685:SF2">
    <property type="entry name" value="GLYCOSYLTRANSFERASE 2-LIKE DOMAIN-CONTAINING PROTEIN"/>
    <property type="match status" value="1"/>
</dbReference>
<dbReference type="EMBL" id="MHJU01000005">
    <property type="protein sequence ID" value="OGY73949.1"/>
    <property type="molecule type" value="Genomic_DNA"/>
</dbReference>
<gene>
    <name evidence="2" type="ORF">A3H61_02075</name>
</gene>
<proteinExistence type="predicted"/>
<reference evidence="2 3" key="1">
    <citation type="journal article" date="2016" name="Nat. Commun.">
        <title>Thousands of microbial genomes shed light on interconnected biogeochemical processes in an aquifer system.</title>
        <authorList>
            <person name="Anantharaman K."/>
            <person name="Brown C.T."/>
            <person name="Hug L.A."/>
            <person name="Sharon I."/>
            <person name="Castelle C.J."/>
            <person name="Probst A.J."/>
            <person name="Thomas B.C."/>
            <person name="Singh A."/>
            <person name="Wilkins M.J."/>
            <person name="Karaoz U."/>
            <person name="Brodie E.L."/>
            <person name="Williams K.H."/>
            <person name="Hubbard S.S."/>
            <person name="Banfield J.F."/>
        </authorList>
    </citation>
    <scope>NUCLEOTIDE SEQUENCE [LARGE SCALE GENOMIC DNA]</scope>
</reference>
<accession>A0A1G2ABC5</accession>
<evidence type="ECO:0000313" key="3">
    <source>
        <dbReference type="Proteomes" id="UP000178315"/>
    </source>
</evidence>
<dbReference type="PANTHER" id="PTHR43685">
    <property type="entry name" value="GLYCOSYLTRANSFERASE"/>
    <property type="match status" value="1"/>
</dbReference>
<sequence>MPRVSINLIVYNGEKYLPFALSSIANQTFRDFSVLIIDNHSHDESIAFIEQFLEDPSHKELSSVTTLIKNRKNDGFAPAHNHAIHWSRSDYVFMMNQDVILGDRYLEELTNFLDARKDAAAASGMIFRWDLTTNCKTDSIDTLGLVLTNSHKVVEWRDYEDIKEPREVFGVSGALPMYRRSALEVVKTPMFQESSKLYGENRQATVYEYFDTDFFIYKEDVDLAYRLRLLGWSAYLVPGAIAWHDRTAAAKMGTIPNRRKKSSFVNFYSYRNHLYFLIKNLQFPIFIRHAHRIIPYELAKFFYVLFFEPRTLRALPDFAKNLRKMLKKRLFIKKQSGKDGWKNIEKWLR</sequence>
<dbReference type="Gene3D" id="3.90.550.10">
    <property type="entry name" value="Spore Coat Polysaccharide Biosynthesis Protein SpsA, Chain A"/>
    <property type="match status" value="1"/>
</dbReference>
<evidence type="ECO:0000259" key="1">
    <source>
        <dbReference type="Pfam" id="PF00535"/>
    </source>
</evidence>
<feature type="domain" description="Glycosyltransferase 2-like" evidence="1">
    <location>
        <begin position="5"/>
        <end position="184"/>
    </location>
</feature>
<dbReference type="AlphaFoldDB" id="A0A1G2ABC5"/>
<evidence type="ECO:0000313" key="2">
    <source>
        <dbReference type="EMBL" id="OGY73949.1"/>
    </source>
</evidence>
<name>A0A1G2ABC5_9BACT</name>
<protein>
    <recommendedName>
        <fullName evidence="1">Glycosyltransferase 2-like domain-containing protein</fullName>
    </recommendedName>
</protein>
<organism evidence="2 3">
    <name type="scientific">Candidatus Jacksonbacteria bacterium RIFCSPLOWO2_02_FULL_44_20</name>
    <dbReference type="NCBI Taxonomy" id="1798460"/>
    <lineage>
        <taxon>Bacteria</taxon>
        <taxon>Candidatus Jacksoniibacteriota</taxon>
    </lineage>
</organism>
<dbReference type="InterPro" id="IPR029044">
    <property type="entry name" value="Nucleotide-diphossugar_trans"/>
</dbReference>
<dbReference type="InterPro" id="IPR050834">
    <property type="entry name" value="Glycosyltransf_2"/>
</dbReference>
<dbReference type="Proteomes" id="UP000178315">
    <property type="component" value="Unassembled WGS sequence"/>
</dbReference>